<dbReference type="SUPFAM" id="SSF81383">
    <property type="entry name" value="F-box domain"/>
    <property type="match status" value="1"/>
</dbReference>
<keyword evidence="1" id="KW-1133">Transmembrane helix</keyword>
<gene>
    <name evidence="3" type="ORF">EUTSA_v10027178mg</name>
</gene>
<evidence type="ECO:0000256" key="1">
    <source>
        <dbReference type="SAM" id="Phobius"/>
    </source>
</evidence>
<evidence type="ECO:0000313" key="3">
    <source>
        <dbReference type="EMBL" id="ESQ55511.1"/>
    </source>
</evidence>
<keyword evidence="1" id="KW-0812">Transmembrane</keyword>
<feature type="transmembrane region" description="Helical" evidence="1">
    <location>
        <begin position="252"/>
        <end position="274"/>
    </location>
</feature>
<name>V4P7G9_EUTSA</name>
<dbReference type="EMBL" id="KI517384">
    <property type="protein sequence ID" value="ESQ55511.1"/>
    <property type="molecule type" value="Genomic_DNA"/>
</dbReference>
<dbReference type="AlphaFoldDB" id="V4P7G9"/>
<protein>
    <recommendedName>
        <fullName evidence="2">F-box domain-containing protein</fullName>
    </recommendedName>
</protein>
<organism evidence="3 4">
    <name type="scientific">Eutrema salsugineum</name>
    <name type="common">Saltwater cress</name>
    <name type="synonym">Sisymbrium salsugineum</name>
    <dbReference type="NCBI Taxonomy" id="72664"/>
    <lineage>
        <taxon>Eukaryota</taxon>
        <taxon>Viridiplantae</taxon>
        <taxon>Streptophyta</taxon>
        <taxon>Embryophyta</taxon>
        <taxon>Tracheophyta</taxon>
        <taxon>Spermatophyta</taxon>
        <taxon>Magnoliopsida</taxon>
        <taxon>eudicotyledons</taxon>
        <taxon>Gunneridae</taxon>
        <taxon>Pentapetalae</taxon>
        <taxon>rosids</taxon>
        <taxon>malvids</taxon>
        <taxon>Brassicales</taxon>
        <taxon>Brassicaceae</taxon>
        <taxon>Eutremeae</taxon>
        <taxon>Eutrema</taxon>
    </lineage>
</organism>
<dbReference type="InterPro" id="IPR006527">
    <property type="entry name" value="F-box-assoc_dom_typ1"/>
</dbReference>
<dbReference type="Pfam" id="PF00646">
    <property type="entry name" value="F-box"/>
    <property type="match status" value="1"/>
</dbReference>
<dbReference type="Pfam" id="PF07734">
    <property type="entry name" value="FBA_1"/>
    <property type="match status" value="1"/>
</dbReference>
<dbReference type="Proteomes" id="UP000030689">
    <property type="component" value="Unassembled WGS sequence"/>
</dbReference>
<keyword evidence="1" id="KW-0472">Membrane</keyword>
<evidence type="ECO:0000313" key="4">
    <source>
        <dbReference type="Proteomes" id="UP000030689"/>
    </source>
</evidence>
<dbReference type="Gramene" id="ESQ55511">
    <property type="protein sequence ID" value="ESQ55511"/>
    <property type="gene ID" value="EUTSA_v10027178mg"/>
</dbReference>
<dbReference type="InterPro" id="IPR001810">
    <property type="entry name" value="F-box_dom"/>
</dbReference>
<evidence type="ECO:0000259" key="2">
    <source>
        <dbReference type="SMART" id="SM00256"/>
    </source>
</evidence>
<dbReference type="InterPro" id="IPR036047">
    <property type="entry name" value="F-box-like_dom_sf"/>
</dbReference>
<proteinExistence type="predicted"/>
<dbReference type="KEGG" id="eus:EUTSA_v10027178mg"/>
<accession>V4P7G9</accession>
<keyword evidence="4" id="KW-1185">Reference proteome</keyword>
<reference evidence="3 4" key="1">
    <citation type="journal article" date="2013" name="Front. Plant Sci.">
        <title>The Reference Genome of the Halophytic Plant Eutrema salsugineum.</title>
        <authorList>
            <person name="Yang R."/>
            <person name="Jarvis D.E."/>
            <person name="Chen H."/>
            <person name="Beilstein M.A."/>
            <person name="Grimwood J."/>
            <person name="Jenkins J."/>
            <person name="Shu S."/>
            <person name="Prochnik S."/>
            <person name="Xin M."/>
            <person name="Ma C."/>
            <person name="Schmutz J."/>
            <person name="Wing R.A."/>
            <person name="Mitchell-Olds T."/>
            <person name="Schumaker K.S."/>
            <person name="Wang X."/>
        </authorList>
    </citation>
    <scope>NUCLEOTIDE SEQUENCE [LARGE SCALE GENOMIC DNA]</scope>
</reference>
<feature type="domain" description="F-box" evidence="2">
    <location>
        <begin position="8"/>
        <end position="49"/>
    </location>
</feature>
<sequence length="286" mass="32485">MTTRMCDLPHDLVGEKILAKVPTTSLRAVRSTCKLWNDLSKDMIVGKATSMQHEFLGFMTLCNKVCSLRFNLQGIHNHDHFVDPSVNKVALLDQVEISSLFHCDGLSDVYALGYDNNRNHKILRLLILGRVIEFEIYDFSSSSWRVLDDLTSLQIRSGQRLSLPYNYSYAYKSVTISCVREEQLAIEPNAVSWRKSLNLDTSPLTQSLCRIVGESFFIDEKKKVVVVFNEGVSYIFGEDGYLKPMKTQESGAVLNIFHSIPVVIVSFFYLPSLVQIKKPCTKERDA</sequence>
<dbReference type="OMA" id="VIEFEIY"/>
<dbReference type="SMART" id="SM00256">
    <property type="entry name" value="FBOX"/>
    <property type="match status" value="1"/>
</dbReference>